<feature type="domain" description="ABC transporter" evidence="5">
    <location>
        <begin position="10"/>
        <end position="240"/>
    </location>
</feature>
<dbReference type="GO" id="GO:0016887">
    <property type="term" value="F:ATP hydrolysis activity"/>
    <property type="evidence" value="ECO:0007669"/>
    <property type="project" value="InterPro"/>
</dbReference>
<organism evidence="6 7">
    <name type="scientific">Spongiactinospora gelatinilytica</name>
    <dbReference type="NCBI Taxonomy" id="2666298"/>
    <lineage>
        <taxon>Bacteria</taxon>
        <taxon>Bacillati</taxon>
        <taxon>Actinomycetota</taxon>
        <taxon>Actinomycetes</taxon>
        <taxon>Streptosporangiales</taxon>
        <taxon>Streptosporangiaceae</taxon>
        <taxon>Spongiactinospora</taxon>
    </lineage>
</organism>
<keyword evidence="7" id="KW-1185">Reference proteome</keyword>
<keyword evidence="3" id="KW-0547">Nucleotide-binding</keyword>
<dbReference type="InterPro" id="IPR017871">
    <property type="entry name" value="ABC_transporter-like_CS"/>
</dbReference>
<sequence length="248" mass="26174">MLGGGGVNGLRLRGVTIRYGAGPRVVSDVDLDLPDGAAVGVVGESGSGKSTLARSVVGMVPLAAGEITRDGRRLRAPGLRRVPDPGVQLVFQDPHGSLNPRMTVAATLTEAARQSGSPERPSLERVGLADGLLRRYPHELSGGQLQRVAIARALAAKPKLLILDEVTSALDVSVQALILNLLRDLRADLGIGYLVIAHDLPVVRYLCDKVAVMHRGECVEQGPCADVLRAPSHPHTRALLDALNEESP</sequence>
<dbReference type="InterPro" id="IPR003593">
    <property type="entry name" value="AAA+_ATPase"/>
</dbReference>
<gene>
    <name evidence="6" type="ORF">C1I98_21170</name>
</gene>
<dbReference type="SMART" id="SM00382">
    <property type="entry name" value="AAA"/>
    <property type="match status" value="1"/>
</dbReference>
<accession>A0A2W2GG20</accession>
<dbReference type="InterPro" id="IPR050319">
    <property type="entry name" value="ABC_transp_ATP-bind"/>
</dbReference>
<dbReference type="GO" id="GO:0055085">
    <property type="term" value="P:transmembrane transport"/>
    <property type="evidence" value="ECO:0007669"/>
    <property type="project" value="UniProtKB-ARBA"/>
</dbReference>
<dbReference type="PANTHER" id="PTHR43776:SF7">
    <property type="entry name" value="D,D-DIPEPTIDE TRANSPORT ATP-BINDING PROTEIN DDPF-RELATED"/>
    <property type="match status" value="1"/>
</dbReference>
<evidence type="ECO:0000313" key="6">
    <source>
        <dbReference type="EMBL" id="PZG41509.1"/>
    </source>
</evidence>
<evidence type="ECO:0000313" key="7">
    <source>
        <dbReference type="Proteomes" id="UP000248544"/>
    </source>
</evidence>
<keyword evidence="2" id="KW-0813">Transport</keyword>
<comment type="similarity">
    <text evidence="1">Belongs to the ABC transporter superfamily.</text>
</comment>
<dbReference type="PANTHER" id="PTHR43776">
    <property type="entry name" value="TRANSPORT ATP-BINDING PROTEIN"/>
    <property type="match status" value="1"/>
</dbReference>
<dbReference type="Pfam" id="PF00005">
    <property type="entry name" value="ABC_tran"/>
    <property type="match status" value="1"/>
</dbReference>
<dbReference type="AlphaFoldDB" id="A0A2W2GG20"/>
<dbReference type="SUPFAM" id="SSF52540">
    <property type="entry name" value="P-loop containing nucleoside triphosphate hydrolases"/>
    <property type="match status" value="1"/>
</dbReference>
<dbReference type="EMBL" id="POUA01000171">
    <property type="protein sequence ID" value="PZG41509.1"/>
    <property type="molecule type" value="Genomic_DNA"/>
</dbReference>
<comment type="caution">
    <text evidence="6">The sequence shown here is derived from an EMBL/GenBank/DDBJ whole genome shotgun (WGS) entry which is preliminary data.</text>
</comment>
<name>A0A2W2GG20_9ACTN</name>
<dbReference type="GO" id="GO:0005524">
    <property type="term" value="F:ATP binding"/>
    <property type="evidence" value="ECO:0007669"/>
    <property type="project" value="UniProtKB-KW"/>
</dbReference>
<dbReference type="InterPro" id="IPR003439">
    <property type="entry name" value="ABC_transporter-like_ATP-bd"/>
</dbReference>
<dbReference type="PROSITE" id="PS50893">
    <property type="entry name" value="ABC_TRANSPORTER_2"/>
    <property type="match status" value="1"/>
</dbReference>
<proteinExistence type="inferred from homology"/>
<reference evidence="6 7" key="1">
    <citation type="submission" date="2018-01" db="EMBL/GenBank/DDBJ databases">
        <title>Draft genome sequence of Sphaerisporangium sp. 7K107.</title>
        <authorList>
            <person name="Sahin N."/>
            <person name="Saygin H."/>
            <person name="Ay H."/>
        </authorList>
    </citation>
    <scope>NUCLEOTIDE SEQUENCE [LARGE SCALE GENOMIC DNA]</scope>
    <source>
        <strain evidence="6 7">7K107</strain>
    </source>
</reference>
<evidence type="ECO:0000259" key="5">
    <source>
        <dbReference type="PROSITE" id="PS50893"/>
    </source>
</evidence>
<dbReference type="Gene3D" id="3.40.50.300">
    <property type="entry name" value="P-loop containing nucleotide triphosphate hydrolases"/>
    <property type="match status" value="1"/>
</dbReference>
<dbReference type="InterPro" id="IPR027417">
    <property type="entry name" value="P-loop_NTPase"/>
</dbReference>
<evidence type="ECO:0000256" key="4">
    <source>
        <dbReference type="ARBA" id="ARBA00022840"/>
    </source>
</evidence>
<protein>
    <submittedName>
        <fullName evidence="6">ABC transporter ATP-binding protein</fullName>
    </submittedName>
</protein>
<evidence type="ECO:0000256" key="2">
    <source>
        <dbReference type="ARBA" id="ARBA00022448"/>
    </source>
</evidence>
<dbReference type="CDD" id="cd03257">
    <property type="entry name" value="ABC_NikE_OppD_transporters"/>
    <property type="match status" value="1"/>
</dbReference>
<keyword evidence="4 6" id="KW-0067">ATP-binding</keyword>
<evidence type="ECO:0000256" key="1">
    <source>
        <dbReference type="ARBA" id="ARBA00005417"/>
    </source>
</evidence>
<evidence type="ECO:0000256" key="3">
    <source>
        <dbReference type="ARBA" id="ARBA00022741"/>
    </source>
</evidence>
<dbReference type="Proteomes" id="UP000248544">
    <property type="component" value="Unassembled WGS sequence"/>
</dbReference>
<dbReference type="PROSITE" id="PS00211">
    <property type="entry name" value="ABC_TRANSPORTER_1"/>
    <property type="match status" value="1"/>
</dbReference>